<comment type="caution">
    <text evidence="2">The sequence shown here is derived from an EMBL/GenBank/DDBJ whole genome shotgun (WGS) entry which is preliminary data.</text>
</comment>
<dbReference type="EMBL" id="JANILD010000003">
    <property type="protein sequence ID" value="MCQ9303710.1"/>
    <property type="molecule type" value="Genomic_DNA"/>
</dbReference>
<evidence type="ECO:0000256" key="1">
    <source>
        <dbReference type="SAM" id="Phobius"/>
    </source>
</evidence>
<protein>
    <submittedName>
        <fullName evidence="2">Uncharacterized protein</fullName>
    </submittedName>
</protein>
<organism evidence="2 3">
    <name type="scientific">Mammaliicoccus sciuri</name>
    <name type="common">Staphylococcus sciuri</name>
    <dbReference type="NCBI Taxonomy" id="1296"/>
    <lineage>
        <taxon>Bacteria</taxon>
        <taxon>Bacillati</taxon>
        <taxon>Bacillota</taxon>
        <taxon>Bacilli</taxon>
        <taxon>Bacillales</taxon>
        <taxon>Staphylococcaceae</taxon>
        <taxon>Mammaliicoccus</taxon>
    </lineage>
</organism>
<keyword evidence="1" id="KW-1133">Transmembrane helix</keyword>
<sequence>MNTIIKNIKQRPKQFILCVGIPCLWPLLLLWDNIKIESFIVIIGIGMSIMVFVNFNMNASHEVLGEELNQIIKKHGVSKEHLFEITGLTKYEVTEKDHQFEFHVSPGRKKKYLNMLKEYYE</sequence>
<keyword evidence="1" id="KW-0812">Transmembrane</keyword>
<feature type="transmembrane region" description="Helical" evidence="1">
    <location>
        <begin position="12"/>
        <end position="30"/>
    </location>
</feature>
<proteinExistence type="predicted"/>
<evidence type="ECO:0000313" key="3">
    <source>
        <dbReference type="Proteomes" id="UP001204068"/>
    </source>
</evidence>
<reference evidence="2" key="1">
    <citation type="submission" date="2022-07" db="EMBL/GenBank/DDBJ databases">
        <title>Bacterial species isolated from the porcine tonsil microbiota.</title>
        <authorList>
            <person name="Oliveira I.M.F."/>
        </authorList>
    </citation>
    <scope>NUCLEOTIDE SEQUENCE</scope>
    <source>
        <strain evidence="2">8QC2O2</strain>
    </source>
</reference>
<dbReference type="AlphaFoldDB" id="A0AAW5LM01"/>
<gene>
    <name evidence="2" type="ORF">NQ032_08870</name>
</gene>
<dbReference type="RefSeq" id="WP_196968550.1">
    <property type="nucleotide sequence ID" value="NZ_CP077960.1"/>
</dbReference>
<name>A0AAW5LM01_MAMSC</name>
<evidence type="ECO:0000313" key="2">
    <source>
        <dbReference type="EMBL" id="MCQ9303710.1"/>
    </source>
</evidence>
<dbReference type="Proteomes" id="UP001204068">
    <property type="component" value="Unassembled WGS sequence"/>
</dbReference>
<keyword evidence="1" id="KW-0472">Membrane</keyword>
<accession>A0AAW5LM01</accession>
<feature type="transmembrane region" description="Helical" evidence="1">
    <location>
        <begin position="36"/>
        <end position="55"/>
    </location>
</feature>